<reference evidence="3" key="1">
    <citation type="submission" date="2022-02" db="EMBL/GenBank/DDBJ databases">
        <authorList>
            <person name="Lee M."/>
            <person name="Kim S.-J."/>
            <person name="Jung M.-Y."/>
        </authorList>
    </citation>
    <scope>NUCLEOTIDE SEQUENCE</scope>
    <source>
        <strain evidence="3">JHP9</strain>
    </source>
</reference>
<sequence>MRRRTALVTGASRGIGAAIAVALARQGVGVVGIHYAADAAAAQAVAREVERHGAAPVVLQADFSEGAAAAASLADAWRKEVQRHGLGGTDVLVSNAGINGAQALDELTGDVVGRVLTVNLAVPLMLLHHLSPHLSEGARVIGVSSGYARIAAPTHVAYSAAKAGLEAAFTAVAVELGKRSITVNTVRPGVIDTDINAEWIDEPGAREAVAAESALGRVGQPRDVADIVAFLAGESSRWITGQSLDATGGVRL</sequence>
<name>A0ABT0QYJ6_9MICO</name>
<proteinExistence type="inferred from homology"/>
<dbReference type="InterPro" id="IPR036291">
    <property type="entry name" value="NAD(P)-bd_dom_sf"/>
</dbReference>
<evidence type="ECO:0000256" key="1">
    <source>
        <dbReference type="ARBA" id="ARBA00006484"/>
    </source>
</evidence>
<dbReference type="PANTHER" id="PTHR43639">
    <property type="entry name" value="OXIDOREDUCTASE, SHORT-CHAIN DEHYDROGENASE/REDUCTASE FAMILY (AFU_ORTHOLOGUE AFUA_5G02870)"/>
    <property type="match status" value="1"/>
</dbReference>
<dbReference type="Proteomes" id="UP001203761">
    <property type="component" value="Unassembled WGS sequence"/>
</dbReference>
<keyword evidence="2" id="KW-0560">Oxidoreductase</keyword>
<evidence type="ECO:0000256" key="2">
    <source>
        <dbReference type="ARBA" id="ARBA00023002"/>
    </source>
</evidence>
<keyword evidence="4" id="KW-1185">Reference proteome</keyword>
<dbReference type="InterPro" id="IPR002347">
    <property type="entry name" value="SDR_fam"/>
</dbReference>
<gene>
    <name evidence="3" type="ORF">Bequi_04180</name>
</gene>
<evidence type="ECO:0000313" key="4">
    <source>
        <dbReference type="Proteomes" id="UP001203761"/>
    </source>
</evidence>
<dbReference type="SUPFAM" id="SSF51735">
    <property type="entry name" value="NAD(P)-binding Rossmann-fold domains"/>
    <property type="match status" value="1"/>
</dbReference>
<dbReference type="PANTHER" id="PTHR43639:SF1">
    <property type="entry name" value="SHORT-CHAIN DEHYDROGENASE_REDUCTASE FAMILY PROTEIN"/>
    <property type="match status" value="1"/>
</dbReference>
<dbReference type="Pfam" id="PF13561">
    <property type="entry name" value="adh_short_C2"/>
    <property type="match status" value="1"/>
</dbReference>
<dbReference type="EMBL" id="JAKNCJ010000001">
    <property type="protein sequence ID" value="MCL6422589.1"/>
    <property type="molecule type" value="Genomic_DNA"/>
</dbReference>
<evidence type="ECO:0000313" key="3">
    <source>
        <dbReference type="EMBL" id="MCL6422589.1"/>
    </source>
</evidence>
<organism evidence="3 4">
    <name type="scientific">Brachybacterium equifaecis</name>
    <dbReference type="NCBI Taxonomy" id="2910770"/>
    <lineage>
        <taxon>Bacteria</taxon>
        <taxon>Bacillati</taxon>
        <taxon>Actinomycetota</taxon>
        <taxon>Actinomycetes</taxon>
        <taxon>Micrococcales</taxon>
        <taxon>Dermabacteraceae</taxon>
        <taxon>Brachybacterium</taxon>
    </lineage>
</organism>
<comment type="similarity">
    <text evidence="1">Belongs to the short-chain dehydrogenases/reductases (SDR) family.</text>
</comment>
<accession>A0ABT0QYJ6</accession>
<dbReference type="PRINTS" id="PR00081">
    <property type="entry name" value="GDHRDH"/>
</dbReference>
<comment type="caution">
    <text evidence="3">The sequence shown here is derived from an EMBL/GenBank/DDBJ whole genome shotgun (WGS) entry which is preliminary data.</text>
</comment>
<protein>
    <submittedName>
        <fullName evidence="3">SDR family oxidoreductase</fullName>
    </submittedName>
</protein>
<dbReference type="Gene3D" id="3.40.50.720">
    <property type="entry name" value="NAD(P)-binding Rossmann-like Domain"/>
    <property type="match status" value="1"/>
</dbReference>
<dbReference type="PRINTS" id="PR00080">
    <property type="entry name" value="SDRFAMILY"/>
</dbReference>